<keyword evidence="10" id="KW-1006">Bacterial flagellum protein export</keyword>
<reference evidence="11" key="1">
    <citation type="submission" date="2021-11" db="EMBL/GenBank/DDBJ databases">
        <authorList>
            <person name="Rodrigo-Torres L."/>
            <person name="Arahal R. D."/>
            <person name="Lucena T."/>
        </authorList>
    </citation>
    <scope>NUCLEOTIDE SEQUENCE</scope>
    <source>
        <strain evidence="11">CECT 7928</strain>
    </source>
</reference>
<keyword evidence="4" id="KW-0813">Transport</keyword>
<name>A0ABM9A533_9VIBR</name>
<organism evidence="11 12">
    <name type="scientific">Vibrio marisflavi CECT 7928</name>
    <dbReference type="NCBI Taxonomy" id="634439"/>
    <lineage>
        <taxon>Bacteria</taxon>
        <taxon>Pseudomonadati</taxon>
        <taxon>Pseudomonadota</taxon>
        <taxon>Gammaproteobacteria</taxon>
        <taxon>Vibrionales</taxon>
        <taxon>Vibrionaceae</taxon>
        <taxon>Vibrio</taxon>
    </lineage>
</organism>
<proteinExistence type="inferred from homology"/>
<evidence type="ECO:0000256" key="10">
    <source>
        <dbReference type="ARBA" id="ARBA00023225"/>
    </source>
</evidence>
<evidence type="ECO:0000256" key="9">
    <source>
        <dbReference type="ARBA" id="ARBA00023136"/>
    </source>
</evidence>
<gene>
    <name evidence="11" type="ORF">VMF7928_02603</name>
</gene>
<keyword evidence="5" id="KW-1003">Cell membrane</keyword>
<comment type="similarity">
    <text evidence="2">Belongs to the FliJ family.</text>
</comment>
<comment type="caution">
    <text evidence="11">The sequence shown here is derived from an EMBL/GenBank/DDBJ whole genome shotgun (WGS) entry which is preliminary data.</text>
</comment>
<evidence type="ECO:0000256" key="7">
    <source>
        <dbReference type="ARBA" id="ARBA00022795"/>
    </source>
</evidence>
<evidence type="ECO:0000256" key="1">
    <source>
        <dbReference type="ARBA" id="ARBA00004413"/>
    </source>
</evidence>
<keyword evidence="9" id="KW-0472">Membrane</keyword>
<evidence type="ECO:0000256" key="2">
    <source>
        <dbReference type="ARBA" id="ARBA00010004"/>
    </source>
</evidence>
<accession>A0ABM9A533</accession>
<protein>
    <recommendedName>
        <fullName evidence="3">Flagellar FliJ protein</fullName>
    </recommendedName>
</protein>
<keyword evidence="8" id="KW-0653">Protein transport</keyword>
<evidence type="ECO:0000313" key="12">
    <source>
        <dbReference type="Proteomes" id="UP000838748"/>
    </source>
</evidence>
<evidence type="ECO:0000256" key="4">
    <source>
        <dbReference type="ARBA" id="ARBA00022448"/>
    </source>
</evidence>
<dbReference type="RefSeq" id="WP_237362096.1">
    <property type="nucleotide sequence ID" value="NZ_CAKLDM010000002.1"/>
</dbReference>
<dbReference type="Gene3D" id="1.10.287.1700">
    <property type="match status" value="1"/>
</dbReference>
<evidence type="ECO:0000256" key="6">
    <source>
        <dbReference type="ARBA" id="ARBA00022500"/>
    </source>
</evidence>
<dbReference type="Proteomes" id="UP000838748">
    <property type="component" value="Unassembled WGS sequence"/>
</dbReference>
<evidence type="ECO:0000313" key="11">
    <source>
        <dbReference type="EMBL" id="CAH0540075.1"/>
    </source>
</evidence>
<keyword evidence="6" id="KW-0145">Chemotaxis</keyword>
<dbReference type="InterPro" id="IPR053716">
    <property type="entry name" value="Flag_assembly_chemotaxis_eff"/>
</dbReference>
<dbReference type="EMBL" id="CAKLDM010000002">
    <property type="protein sequence ID" value="CAH0540075.1"/>
    <property type="molecule type" value="Genomic_DNA"/>
</dbReference>
<dbReference type="Pfam" id="PF02050">
    <property type="entry name" value="FliJ"/>
    <property type="match status" value="1"/>
</dbReference>
<evidence type="ECO:0000256" key="8">
    <source>
        <dbReference type="ARBA" id="ARBA00022927"/>
    </source>
</evidence>
<dbReference type="InterPro" id="IPR012823">
    <property type="entry name" value="Flagell_FliJ"/>
</dbReference>
<comment type="subcellular location">
    <subcellularLocation>
        <location evidence="1">Cell membrane</location>
        <topology evidence="1">Peripheral membrane protein</topology>
        <orientation evidence="1">Cytoplasmic side</orientation>
    </subcellularLocation>
</comment>
<keyword evidence="12" id="KW-1185">Reference proteome</keyword>
<evidence type="ECO:0000256" key="5">
    <source>
        <dbReference type="ARBA" id="ARBA00022475"/>
    </source>
</evidence>
<dbReference type="NCBIfam" id="TIGR02473">
    <property type="entry name" value="flagell_FliJ"/>
    <property type="match status" value="1"/>
</dbReference>
<sequence>MKRKIQTLNTWQKLQENRLEKIESELNRSIQNVTESKALLEQLEDFAGQYGLKPGRCNILTISNTQLFTDKLHKTIEIQRQEVNKYKAEQLRVQQKYKEQYVSHQVAEKLHNKTKEKWQLVQAKREQKQLDEMSHSAIAAKKR</sequence>
<evidence type="ECO:0000256" key="3">
    <source>
        <dbReference type="ARBA" id="ARBA00020392"/>
    </source>
</evidence>
<keyword evidence="7" id="KW-1005">Bacterial flagellum biogenesis</keyword>